<dbReference type="EMBL" id="PXOH01000017">
    <property type="protein sequence ID" value="PSF35795.1"/>
    <property type="molecule type" value="Genomic_DNA"/>
</dbReference>
<dbReference type="Proteomes" id="UP000239001">
    <property type="component" value="Unassembled WGS sequence"/>
</dbReference>
<evidence type="ECO:0000313" key="2">
    <source>
        <dbReference type="EMBL" id="PSF35795.1"/>
    </source>
</evidence>
<evidence type="ECO:0000313" key="3">
    <source>
        <dbReference type="Proteomes" id="UP000239001"/>
    </source>
</evidence>
<feature type="transmembrane region" description="Helical" evidence="1">
    <location>
        <begin position="41"/>
        <end position="57"/>
    </location>
</feature>
<feature type="transmembrane region" description="Helical" evidence="1">
    <location>
        <begin position="19"/>
        <end position="35"/>
    </location>
</feature>
<feature type="transmembrane region" description="Helical" evidence="1">
    <location>
        <begin position="154"/>
        <end position="171"/>
    </location>
</feature>
<keyword evidence="1" id="KW-0812">Transmembrane</keyword>
<accession>A0A2T1LVZ3</accession>
<evidence type="ECO:0000256" key="1">
    <source>
        <dbReference type="SAM" id="Phobius"/>
    </source>
</evidence>
<sequence length="192" mass="21033">MYIQQGNFAVQKVNPQKKLYQLSGLLIMCSVGLWQAIQDPLPLWVGGMVSITALFLSQDKTLNKLERRWLWMTVASLIFIPLFFGHIEPSHAFIWSKVEATAKTFAGNAAGASATAKTGEFISFVFNAMRFVFFGMFGAAVFQGWQSYKQSEDFGMFVNGMIGTTAAIGLIEVGSQVMFPSLSGVITTTTGS</sequence>
<comment type="caution">
    <text evidence="2">The sequence shown here is derived from an EMBL/GenBank/DDBJ whole genome shotgun (WGS) entry which is preliminary data.</text>
</comment>
<name>A0A2T1LVZ3_9CHRO</name>
<keyword evidence="1" id="KW-0472">Membrane</keyword>
<dbReference type="AlphaFoldDB" id="A0A2T1LVZ3"/>
<keyword evidence="1" id="KW-1133">Transmembrane helix</keyword>
<protein>
    <submittedName>
        <fullName evidence="2">Uncharacterized protein</fullName>
    </submittedName>
</protein>
<gene>
    <name evidence="2" type="ORF">C7H19_15330</name>
</gene>
<reference evidence="2 3" key="2">
    <citation type="submission" date="2018-03" db="EMBL/GenBank/DDBJ databases">
        <authorList>
            <person name="Keele B.F."/>
        </authorList>
    </citation>
    <scope>NUCLEOTIDE SEQUENCE [LARGE SCALE GENOMIC DNA]</scope>
    <source>
        <strain evidence="2 3">CCALA 016</strain>
    </source>
</reference>
<feature type="transmembrane region" description="Helical" evidence="1">
    <location>
        <begin position="121"/>
        <end position="142"/>
    </location>
</feature>
<reference evidence="2 3" key="1">
    <citation type="submission" date="2018-03" db="EMBL/GenBank/DDBJ databases">
        <title>The ancient ancestry and fast evolution of plastids.</title>
        <authorList>
            <person name="Moore K.R."/>
            <person name="Magnabosco C."/>
            <person name="Momper L."/>
            <person name="Gold D.A."/>
            <person name="Bosak T."/>
            <person name="Fournier G.P."/>
        </authorList>
    </citation>
    <scope>NUCLEOTIDE SEQUENCE [LARGE SCALE GENOMIC DNA]</scope>
    <source>
        <strain evidence="2 3">CCALA 016</strain>
    </source>
</reference>
<proteinExistence type="predicted"/>
<dbReference type="RefSeq" id="WP_106457760.1">
    <property type="nucleotide sequence ID" value="NZ_PXOH01000017.1"/>
</dbReference>
<organism evidence="2 3">
    <name type="scientific">Aphanothece hegewaldii CCALA 016</name>
    <dbReference type="NCBI Taxonomy" id="2107694"/>
    <lineage>
        <taxon>Bacteria</taxon>
        <taxon>Bacillati</taxon>
        <taxon>Cyanobacteriota</taxon>
        <taxon>Cyanophyceae</taxon>
        <taxon>Oscillatoriophycideae</taxon>
        <taxon>Chroococcales</taxon>
        <taxon>Aphanothecaceae</taxon>
        <taxon>Aphanothece</taxon>
    </lineage>
</organism>
<feature type="transmembrane region" description="Helical" evidence="1">
    <location>
        <begin position="69"/>
        <end position="87"/>
    </location>
</feature>
<keyword evidence="3" id="KW-1185">Reference proteome</keyword>